<gene>
    <name evidence="1" type="ORF">AKAME5_002827500</name>
</gene>
<keyword evidence="1" id="KW-0347">Helicase</keyword>
<dbReference type="EMBL" id="BRZM01003855">
    <property type="protein sequence ID" value="GLD52838.1"/>
    <property type="molecule type" value="Genomic_DNA"/>
</dbReference>
<sequence length="213" mass="23738">MQATSGLHSCLRPGKGRAVAACGSEDGGRGREAGEVGIETGMARRWEKQWQGSKLPREDQNMAQWLALGLAEGRIPLEQLLHRFSAALWPQAVSPNDLEGVPMDECLNQRQEEALAHCHLWLRFEDKCSLTPASQRGQGAGSPDLKRPKPAEFSAILLQYELEVRFYSKTLPISGTISSLCCDRSVWLQEAQKRDWEYLEARSSKGSEPVVYL</sequence>
<name>A0AAD3MF16_LATJO</name>
<dbReference type="AlphaFoldDB" id="A0AAD3MF16"/>
<organism evidence="1 2">
    <name type="scientific">Lates japonicus</name>
    <name type="common">Japanese lates</name>
    <dbReference type="NCBI Taxonomy" id="270547"/>
    <lineage>
        <taxon>Eukaryota</taxon>
        <taxon>Metazoa</taxon>
        <taxon>Chordata</taxon>
        <taxon>Craniata</taxon>
        <taxon>Vertebrata</taxon>
        <taxon>Euteleostomi</taxon>
        <taxon>Actinopterygii</taxon>
        <taxon>Neopterygii</taxon>
        <taxon>Teleostei</taxon>
        <taxon>Neoteleostei</taxon>
        <taxon>Acanthomorphata</taxon>
        <taxon>Carangaria</taxon>
        <taxon>Carangaria incertae sedis</taxon>
        <taxon>Centropomidae</taxon>
        <taxon>Lates</taxon>
    </lineage>
</organism>
<keyword evidence="1" id="KW-0067">ATP-binding</keyword>
<proteinExistence type="predicted"/>
<dbReference type="Proteomes" id="UP001279410">
    <property type="component" value="Unassembled WGS sequence"/>
</dbReference>
<accession>A0AAD3MF16</accession>
<keyword evidence="1" id="KW-0547">Nucleotide-binding</keyword>
<keyword evidence="1" id="KW-0378">Hydrolase</keyword>
<dbReference type="GO" id="GO:0004386">
    <property type="term" value="F:helicase activity"/>
    <property type="evidence" value="ECO:0007669"/>
    <property type="project" value="UniProtKB-KW"/>
</dbReference>
<evidence type="ECO:0000313" key="2">
    <source>
        <dbReference type="Proteomes" id="UP001279410"/>
    </source>
</evidence>
<reference evidence="1" key="1">
    <citation type="submission" date="2022-08" db="EMBL/GenBank/DDBJ databases">
        <title>Genome sequencing of akame (Lates japonicus).</title>
        <authorList>
            <person name="Hashiguchi Y."/>
            <person name="Takahashi H."/>
        </authorList>
    </citation>
    <scope>NUCLEOTIDE SEQUENCE</scope>
    <source>
        <strain evidence="1">Kochi</strain>
    </source>
</reference>
<keyword evidence="2" id="KW-1185">Reference proteome</keyword>
<protein>
    <submittedName>
        <fullName evidence="1">ATP-dependent RNA helicase DHX57</fullName>
    </submittedName>
</protein>
<evidence type="ECO:0000313" key="1">
    <source>
        <dbReference type="EMBL" id="GLD52838.1"/>
    </source>
</evidence>
<comment type="caution">
    <text evidence="1">The sequence shown here is derived from an EMBL/GenBank/DDBJ whole genome shotgun (WGS) entry which is preliminary data.</text>
</comment>